<evidence type="ECO:0000313" key="1">
    <source>
        <dbReference type="EMBL" id="QHB62721.1"/>
    </source>
</evidence>
<name>A0A6I6QZX3_BIFAD</name>
<sequence>MDFDPLDDGWWRAGAWLNWWDSSRDNSDIGWVPDAGRARAYVTRHRRVALSALGLAWSYRTVETGQMHALDPRLPADGGAMLWRSLFALSLLDVGLPVMVGSRMSTTPGAAGFTAVRLPAYVKDIRPTLEELGYNPVEIASVGGMGSLRGRRQYDRHNLVTAQLAVAARRRGWMTCGEAWGSFAMLTGDPLRGQGGPDLQMVGPSVRVCVETTASGHMELAGKTEQWKRMLALDSCADVHVVWLECSRVNLLNQIEGHIADSPRMHAARAADFLKDFVCTDGWSPEPGGGVEPRDWMEPAMADIGARLGLPAAGSFRRPPALKGLWLG</sequence>
<dbReference type="AlphaFoldDB" id="A0A6I6QZX3"/>
<proteinExistence type="predicted"/>
<dbReference type="Proteomes" id="UP000464884">
    <property type="component" value="Chromosome"/>
</dbReference>
<reference evidence="1 2" key="1">
    <citation type="submission" date="2019-12" db="EMBL/GenBank/DDBJ databases">
        <title>Draft Genome Sequence of Bifidobacterium adolescentis ZJ2.</title>
        <authorList>
            <person name="Jin Z."/>
        </authorList>
    </citation>
    <scope>NUCLEOTIDE SEQUENCE [LARGE SCALE GENOMIC DNA]</scope>
    <source>
        <strain evidence="1 2">ZJ2</strain>
    </source>
</reference>
<gene>
    <name evidence="1" type="ORF">F3K97_05190</name>
</gene>
<organism evidence="1 2">
    <name type="scientific">Bifidobacterium adolescentis</name>
    <dbReference type="NCBI Taxonomy" id="1680"/>
    <lineage>
        <taxon>Bacteria</taxon>
        <taxon>Bacillati</taxon>
        <taxon>Actinomycetota</taxon>
        <taxon>Actinomycetes</taxon>
        <taxon>Bifidobacteriales</taxon>
        <taxon>Bifidobacteriaceae</taxon>
        <taxon>Bifidobacterium</taxon>
    </lineage>
</organism>
<accession>A0A6I6QZX3</accession>
<dbReference type="EMBL" id="CP047129">
    <property type="protein sequence ID" value="QHB62721.1"/>
    <property type="molecule type" value="Genomic_DNA"/>
</dbReference>
<evidence type="ECO:0000313" key="2">
    <source>
        <dbReference type="Proteomes" id="UP000464884"/>
    </source>
</evidence>
<dbReference type="RefSeq" id="WP_159140620.1">
    <property type="nucleotide sequence ID" value="NZ_CP047129.1"/>
</dbReference>
<protein>
    <submittedName>
        <fullName evidence="1">Uncharacterized protein</fullName>
    </submittedName>
</protein>